<comment type="caution">
    <text evidence="1">The sequence shown here is derived from an EMBL/GenBank/DDBJ whole genome shotgun (WGS) entry which is preliminary data.</text>
</comment>
<organism evidence="1 2">
    <name type="scientific">Oceaniferula marina</name>
    <dbReference type="NCBI Taxonomy" id="2748318"/>
    <lineage>
        <taxon>Bacteria</taxon>
        <taxon>Pseudomonadati</taxon>
        <taxon>Verrucomicrobiota</taxon>
        <taxon>Verrucomicrobiia</taxon>
        <taxon>Verrucomicrobiales</taxon>
        <taxon>Verrucomicrobiaceae</taxon>
        <taxon>Oceaniferula</taxon>
    </lineage>
</organism>
<dbReference type="PROSITE" id="PS51257">
    <property type="entry name" value="PROKAR_LIPOPROTEIN"/>
    <property type="match status" value="1"/>
</dbReference>
<dbReference type="EMBL" id="JACBAZ010000029">
    <property type="protein sequence ID" value="NWK57745.1"/>
    <property type="molecule type" value="Genomic_DNA"/>
</dbReference>
<keyword evidence="2" id="KW-1185">Reference proteome</keyword>
<proteinExistence type="predicted"/>
<sequence length="146" mass="15886">MRTMILLAVICSIVSCDSRQVEDGLASGSLDKTVYFTKRGDGSVFYAIFPSPIWKSITTTMQSDPIIPSKGILIQPHVKNGLWVNGSRKYIPTSGGAFYLGRSGDLIVLDVSQSDLNMIAAEDGIELAERILAEQYKAEQVEAPDS</sequence>
<evidence type="ECO:0000313" key="2">
    <source>
        <dbReference type="Proteomes" id="UP000557872"/>
    </source>
</evidence>
<name>A0A851GRK0_9BACT</name>
<dbReference type="AlphaFoldDB" id="A0A851GRK0"/>
<dbReference type="RefSeq" id="WP_178935170.1">
    <property type="nucleotide sequence ID" value="NZ_JACBAZ010000029.1"/>
</dbReference>
<evidence type="ECO:0000313" key="1">
    <source>
        <dbReference type="EMBL" id="NWK57745.1"/>
    </source>
</evidence>
<reference evidence="1 2" key="1">
    <citation type="submission" date="2020-07" db="EMBL/GenBank/DDBJ databases">
        <title>Roseicoccus Jingziensis gen. nov., sp. nov., isolated from coastal seawater.</title>
        <authorList>
            <person name="Feng X."/>
        </authorList>
    </citation>
    <scope>NUCLEOTIDE SEQUENCE [LARGE SCALE GENOMIC DNA]</scope>
    <source>
        <strain evidence="1 2">N1E253</strain>
    </source>
</reference>
<gene>
    <name evidence="1" type="ORF">HW115_19155</name>
</gene>
<dbReference type="Proteomes" id="UP000557872">
    <property type="component" value="Unassembled WGS sequence"/>
</dbReference>
<accession>A0A851GRK0</accession>
<protein>
    <submittedName>
        <fullName evidence="1">Uncharacterized protein</fullName>
    </submittedName>
</protein>